<feature type="domain" description="Fe2OG dioxygenase" evidence="7">
    <location>
        <begin position="97"/>
        <end position="206"/>
    </location>
</feature>
<evidence type="ECO:0000259" key="7">
    <source>
        <dbReference type="PROSITE" id="PS51471"/>
    </source>
</evidence>
<dbReference type="GO" id="GO:0005506">
    <property type="term" value="F:iron ion binding"/>
    <property type="evidence" value="ECO:0007669"/>
    <property type="project" value="InterPro"/>
</dbReference>
<keyword evidence="5" id="KW-0560">Oxidoreductase</keyword>
<dbReference type="PANTHER" id="PTHR10869:SF246">
    <property type="entry name" value="TRANSMEMBRANE PROLYL 4-HYDROXYLASE"/>
    <property type="match status" value="1"/>
</dbReference>
<dbReference type="GO" id="GO:0051213">
    <property type="term" value="F:dioxygenase activity"/>
    <property type="evidence" value="ECO:0007669"/>
    <property type="project" value="UniProtKB-KW"/>
</dbReference>
<keyword evidence="3" id="KW-0847">Vitamin C</keyword>
<evidence type="ECO:0000313" key="9">
    <source>
        <dbReference type="Proteomes" id="UP000244867"/>
    </source>
</evidence>
<comment type="caution">
    <text evidence="8">The sequence shown here is derived from an EMBL/GenBank/DDBJ whole genome shotgun (WGS) entry which is preliminary data.</text>
</comment>
<protein>
    <submittedName>
        <fullName evidence="8">Oxygenase</fullName>
    </submittedName>
</protein>
<reference evidence="8 9" key="1">
    <citation type="submission" date="2018-03" db="EMBL/GenBank/DDBJ databases">
        <authorList>
            <person name="Keele B.F."/>
        </authorList>
    </citation>
    <scope>NUCLEOTIDE SEQUENCE [LARGE SCALE GENOMIC DNA]</scope>
    <source>
        <strain evidence="8 9">IB-3</strain>
    </source>
</reference>
<organism evidence="8 9">
    <name type="scientific">Nocardioides currus</name>
    <dbReference type="NCBI Taxonomy" id="2133958"/>
    <lineage>
        <taxon>Bacteria</taxon>
        <taxon>Bacillati</taxon>
        <taxon>Actinomycetota</taxon>
        <taxon>Actinomycetes</taxon>
        <taxon>Propionibacteriales</taxon>
        <taxon>Nocardioidaceae</taxon>
        <taxon>Nocardioides</taxon>
    </lineage>
</organism>
<keyword evidence="6" id="KW-0408">Iron</keyword>
<dbReference type="OrthoDB" id="269774at2"/>
<sequence>MDRPGETSAARLLARPGTEQVVTPQLDLFVVRDFLSRDECAALVALIEAQHRPSTLADPNGDETFRTSSTCDLPPHEPVVVALAARLTETSGIDPAHAEPLQGQRYEVGQQFKAHTDYFQPGSVDYDLHCSVAGQRTWTFMAYLNEVEAGGETHFASVGREFRPEAGMLLVWDNHGPDGALNPSTLHHARPVRAGMKYVITQWYRERPWGWATTPTTDMES</sequence>
<dbReference type="Proteomes" id="UP000244867">
    <property type="component" value="Unassembled WGS sequence"/>
</dbReference>
<keyword evidence="4" id="KW-0223">Dioxygenase</keyword>
<dbReference type="Gene3D" id="2.60.120.620">
    <property type="entry name" value="q2cbj1_9rhob like domain"/>
    <property type="match status" value="1"/>
</dbReference>
<dbReference type="AlphaFoldDB" id="A0A2R7YTR3"/>
<dbReference type="PANTHER" id="PTHR10869">
    <property type="entry name" value="PROLYL 4-HYDROXYLASE ALPHA SUBUNIT"/>
    <property type="match status" value="1"/>
</dbReference>
<keyword evidence="2" id="KW-0479">Metal-binding</keyword>
<dbReference type="InterPro" id="IPR044862">
    <property type="entry name" value="Pro_4_hyd_alph_FE2OG_OXY"/>
</dbReference>
<evidence type="ECO:0000256" key="1">
    <source>
        <dbReference type="ARBA" id="ARBA00001961"/>
    </source>
</evidence>
<evidence type="ECO:0000256" key="5">
    <source>
        <dbReference type="ARBA" id="ARBA00023002"/>
    </source>
</evidence>
<keyword evidence="9" id="KW-1185">Reference proteome</keyword>
<evidence type="ECO:0000256" key="3">
    <source>
        <dbReference type="ARBA" id="ARBA00022896"/>
    </source>
</evidence>
<name>A0A2R7YTR3_9ACTN</name>
<dbReference type="InterPro" id="IPR006620">
    <property type="entry name" value="Pro_4_hyd_alph"/>
</dbReference>
<dbReference type="Pfam" id="PF13640">
    <property type="entry name" value="2OG-FeII_Oxy_3"/>
    <property type="match status" value="1"/>
</dbReference>
<evidence type="ECO:0000256" key="6">
    <source>
        <dbReference type="ARBA" id="ARBA00023004"/>
    </source>
</evidence>
<accession>A0A2R7YTR3</accession>
<gene>
    <name evidence="8" type="ORF">C7S10_16950</name>
</gene>
<evidence type="ECO:0000256" key="4">
    <source>
        <dbReference type="ARBA" id="ARBA00022964"/>
    </source>
</evidence>
<comment type="cofactor">
    <cofactor evidence="1">
        <name>L-ascorbate</name>
        <dbReference type="ChEBI" id="CHEBI:38290"/>
    </cofactor>
</comment>
<dbReference type="EMBL" id="PYXZ01000008">
    <property type="protein sequence ID" value="PUA79770.1"/>
    <property type="molecule type" value="Genomic_DNA"/>
</dbReference>
<evidence type="ECO:0000313" key="8">
    <source>
        <dbReference type="EMBL" id="PUA79770.1"/>
    </source>
</evidence>
<dbReference type="GO" id="GO:0016705">
    <property type="term" value="F:oxidoreductase activity, acting on paired donors, with incorporation or reduction of molecular oxygen"/>
    <property type="evidence" value="ECO:0007669"/>
    <property type="project" value="InterPro"/>
</dbReference>
<proteinExistence type="predicted"/>
<dbReference type="PROSITE" id="PS51471">
    <property type="entry name" value="FE2OG_OXY"/>
    <property type="match status" value="1"/>
</dbReference>
<dbReference type="RefSeq" id="WP_108345633.1">
    <property type="nucleotide sequence ID" value="NZ_PYXZ01000008.1"/>
</dbReference>
<dbReference type="InterPro" id="IPR005123">
    <property type="entry name" value="Oxoglu/Fe-dep_dioxygenase_dom"/>
</dbReference>
<dbReference type="GO" id="GO:0031418">
    <property type="term" value="F:L-ascorbic acid binding"/>
    <property type="evidence" value="ECO:0007669"/>
    <property type="project" value="UniProtKB-KW"/>
</dbReference>
<evidence type="ECO:0000256" key="2">
    <source>
        <dbReference type="ARBA" id="ARBA00022723"/>
    </source>
</evidence>
<dbReference type="SMART" id="SM00702">
    <property type="entry name" value="P4Hc"/>
    <property type="match status" value="1"/>
</dbReference>
<dbReference type="InterPro" id="IPR045054">
    <property type="entry name" value="P4HA-like"/>
</dbReference>